<sequence length="265" mass="29175">MRRPSAAAFTRPLSRAKSTNVPAAAPVTPGADENPTLPKATQLASSTKEARAWEHERQRVKKAASLVKSKARKAQTHATPWTVTKLSDRHSSHSASARALMDADDGPVCDETEVDWDDVASPLRSPASQRELERDGADNHVPDRPEVALTDFLISRKPRHGRGKLVYLSRISYHPALSHPRLCPSPICIRPDLSYQLQQLYTDLLSVSFPLGGRTDFEVVPPIRSVIVLDDAIMPDLDFDEPWEHVGLDDADEPAPSYAKIAALN</sequence>
<dbReference type="Proteomes" id="UP000717328">
    <property type="component" value="Unassembled WGS sequence"/>
</dbReference>
<feature type="compositionally biased region" description="Basic and acidic residues" evidence="1">
    <location>
        <begin position="130"/>
        <end position="141"/>
    </location>
</feature>
<accession>A0A9P7K2T8</accession>
<feature type="compositionally biased region" description="Polar residues" evidence="1">
    <location>
        <begin position="76"/>
        <end position="85"/>
    </location>
</feature>
<reference evidence="2" key="1">
    <citation type="submission" date="2021-02" db="EMBL/GenBank/DDBJ databases">
        <authorList>
            <person name="Nieuwenhuis M."/>
            <person name="Van De Peppel L.J.J."/>
        </authorList>
    </citation>
    <scope>NUCLEOTIDE SEQUENCE</scope>
    <source>
        <strain evidence="2">D49</strain>
    </source>
</reference>
<dbReference type="AlphaFoldDB" id="A0A9P7K2T8"/>
<evidence type="ECO:0000256" key="1">
    <source>
        <dbReference type="SAM" id="MobiDB-lite"/>
    </source>
</evidence>
<dbReference type="EMBL" id="JABCKI010006331">
    <property type="protein sequence ID" value="KAG5634633.1"/>
    <property type="molecule type" value="Genomic_DNA"/>
</dbReference>
<organism evidence="2 3">
    <name type="scientific">Sphagnurus paluster</name>
    <dbReference type="NCBI Taxonomy" id="117069"/>
    <lineage>
        <taxon>Eukaryota</taxon>
        <taxon>Fungi</taxon>
        <taxon>Dikarya</taxon>
        <taxon>Basidiomycota</taxon>
        <taxon>Agaricomycotina</taxon>
        <taxon>Agaricomycetes</taxon>
        <taxon>Agaricomycetidae</taxon>
        <taxon>Agaricales</taxon>
        <taxon>Tricholomatineae</taxon>
        <taxon>Lyophyllaceae</taxon>
        <taxon>Sphagnurus</taxon>
    </lineage>
</organism>
<feature type="region of interest" description="Disordered" evidence="1">
    <location>
        <begin position="1"/>
        <end position="141"/>
    </location>
</feature>
<reference evidence="2" key="2">
    <citation type="submission" date="2021-10" db="EMBL/GenBank/DDBJ databases">
        <title>Phylogenomics reveals ancestral predisposition of the termite-cultivated fungus Termitomyces towards a domesticated lifestyle.</title>
        <authorList>
            <person name="Auxier B."/>
            <person name="Grum-Grzhimaylo A."/>
            <person name="Cardenas M.E."/>
            <person name="Lodge J.D."/>
            <person name="Laessoe T."/>
            <person name="Pedersen O."/>
            <person name="Smith M.E."/>
            <person name="Kuyper T.W."/>
            <person name="Franco-Molano E.A."/>
            <person name="Baroni T.J."/>
            <person name="Aanen D.K."/>
        </authorList>
    </citation>
    <scope>NUCLEOTIDE SEQUENCE</scope>
    <source>
        <strain evidence="2">D49</strain>
    </source>
</reference>
<name>A0A9P7K2T8_9AGAR</name>
<comment type="caution">
    <text evidence="2">The sequence shown here is derived from an EMBL/GenBank/DDBJ whole genome shotgun (WGS) entry which is preliminary data.</text>
</comment>
<dbReference type="OrthoDB" id="3245714at2759"/>
<feature type="compositionally biased region" description="Acidic residues" evidence="1">
    <location>
        <begin position="102"/>
        <end position="118"/>
    </location>
</feature>
<evidence type="ECO:0000313" key="3">
    <source>
        <dbReference type="Proteomes" id="UP000717328"/>
    </source>
</evidence>
<proteinExistence type="predicted"/>
<evidence type="ECO:0000313" key="2">
    <source>
        <dbReference type="EMBL" id="KAG5634633.1"/>
    </source>
</evidence>
<protein>
    <submittedName>
        <fullName evidence="2">Uncharacterized protein</fullName>
    </submittedName>
</protein>
<keyword evidence="3" id="KW-1185">Reference proteome</keyword>
<gene>
    <name evidence="2" type="ORF">H0H81_001323</name>
</gene>
<feature type="compositionally biased region" description="Basic and acidic residues" evidence="1">
    <location>
        <begin position="48"/>
        <end position="57"/>
    </location>
</feature>